<evidence type="ECO:0000313" key="3">
    <source>
        <dbReference type="Proteomes" id="UP000240931"/>
    </source>
</evidence>
<protein>
    <submittedName>
        <fullName evidence="1">Uncharacterized protein</fullName>
    </submittedName>
</protein>
<dbReference type="Proteomes" id="UP000240931">
    <property type="component" value="Segment"/>
</dbReference>
<organism evidence="1 3">
    <name type="scientific">Yersinia phage fHe-Yen9-04</name>
    <dbReference type="NCBI Taxonomy" id="2052742"/>
    <lineage>
        <taxon>Viruses</taxon>
        <taxon>Duplodnaviria</taxon>
        <taxon>Heunggongvirae</taxon>
        <taxon>Uroviricota</taxon>
        <taxon>Caudoviricetes</taxon>
        <taxon>Eneladusvirus</taxon>
        <taxon>Eneladusvirus Yen904</taxon>
    </lineage>
</organism>
<dbReference type="EMBL" id="LR596615">
    <property type="protein sequence ID" value="VUE36349.1"/>
    <property type="molecule type" value="Genomic_DNA"/>
</dbReference>
<reference evidence="3" key="1">
    <citation type="submission" date="2017-10" db="EMBL/GenBank/DDBJ databases">
        <authorList>
            <person name="Skurnik M."/>
        </authorList>
    </citation>
    <scope>NUCLEOTIDE SEQUENCE [LARGE SCALE GENOMIC DNA]</scope>
</reference>
<keyword evidence="3" id="KW-1185">Reference proteome</keyword>
<dbReference type="KEGG" id="vg:40100721"/>
<sequence>MKYTFTKVKENYPKRTYRSKRTLKKLHLQDYGVVLSSIVINIPVFESQYCDSLLDIMYEHDNGIFIFGTDKTTTILVEIPVDKFSIENVKKYCYELLLNLSEIDQNFAEIESIMVDYGDAYYGEW</sequence>
<dbReference type="EMBL" id="LT960551">
    <property type="protein sequence ID" value="SOK58580.1"/>
    <property type="molecule type" value="Genomic_DNA"/>
</dbReference>
<evidence type="ECO:0000313" key="4">
    <source>
        <dbReference type="Proteomes" id="UP000317227"/>
    </source>
</evidence>
<reference evidence="1" key="2">
    <citation type="submission" date="2017-10" db="EMBL/GenBank/DDBJ databases">
        <authorList>
            <person name="Banno H."/>
            <person name="Chua N.-H."/>
        </authorList>
    </citation>
    <scope>NUCLEOTIDE SEQUENCE [LARGE SCALE GENOMIC DNA]</scope>
</reference>
<gene>
    <name evidence="1" type="primary">g303</name>
</gene>
<evidence type="ECO:0000313" key="2">
    <source>
        <dbReference type="EMBL" id="VUE36349.1"/>
    </source>
</evidence>
<accession>A0A2C9CXM9</accession>
<evidence type="ECO:0000313" key="1">
    <source>
        <dbReference type="EMBL" id="SOK58580.1"/>
    </source>
</evidence>
<name>A0A2C9CXM9_9CAUD</name>
<dbReference type="RefSeq" id="YP_009623913.1">
    <property type="nucleotide sequence ID" value="NC_042116.1"/>
</dbReference>
<dbReference type="OrthoDB" id="23026at10239"/>
<proteinExistence type="predicted"/>
<reference evidence="2 4" key="3">
    <citation type="submission" date="2019-06" db="EMBL/GenBank/DDBJ databases">
        <authorList>
            <person name="Bower L."/>
            <person name="Leinonen R."/>
        </authorList>
    </citation>
    <scope>NUCLEOTIDE SEQUENCE [LARGE SCALE GENOMIC DNA]</scope>
</reference>
<dbReference type="GeneID" id="40100721"/>
<dbReference type="Proteomes" id="UP000317227">
    <property type="component" value="Segment"/>
</dbReference>